<dbReference type="Ensembl" id="ENSAMXT00005011250.1">
    <property type="protein sequence ID" value="ENSAMXP00005010105.1"/>
    <property type="gene ID" value="ENSAMXG00005005688.1"/>
</dbReference>
<accession>A0A8B9HHX2</accession>
<dbReference type="AlphaFoldDB" id="A0A8B9HHX2"/>
<protein>
    <submittedName>
        <fullName evidence="3">Secretogranin II (chromogranin C), b</fullName>
    </submittedName>
</protein>
<sequence>MSLSLRKLSAGEAMLLLAALLHSLAAVRAASLRHHRMREPAAYTSPSSDMIKALEYIESLKRRTDGAPAAETPTGDYDEVDKFRLLVQLASMRDEDAARWPDSGAPQWVRAALRALEQQAEGEGATVGGAVGGERRTHKSRRPSAAGDDAEGPVTQYGGVVRPHKKYPLMFEDEENGREAKRATEDLDEQYTAQSLANMRSLLEELGRLQRKRDGEDAEDQDAEDQDGMYRLRDVAYEDVAGGGEEWVPLEEQVETEELVKGSRQEMERGLADSDEESETIGEPQRRRASDRVEEDGGDDDDDNADDTKLVDYYLLKVLEMTDQARKRDLQAETQGLRRRPLSSSLSLNSRPSLLDPHAIKQLLSAMSMKLQVPPEDLVGLLFMEETRKQQQRLPEPQMQLARKPTLLQQHQQQQQQQQPRYRSRVIKYYSGRQPEVTVSEGPVDIKTEELLKALGLGNTASKSARYFTKPRPYKTALSRYFTPSNGRRGSLFTTSDLNRGLSKRKDDYDDAVDEDEVATFLAAKLMTEYPDDEPHKRALDSRFPYEAYEEAMKDYFEQVDTGKSAPTKRDTQGKEMMEEEEEGEEEEAPQKPPTENSVAEQSDQQLQEPVSEGEKEHRGKLVAGM</sequence>
<proteinExistence type="predicted"/>
<feature type="region of interest" description="Disordered" evidence="1">
    <location>
        <begin position="557"/>
        <end position="626"/>
    </location>
</feature>
<feature type="compositionally biased region" description="Acidic residues" evidence="1">
    <location>
        <begin position="216"/>
        <end position="227"/>
    </location>
</feature>
<feature type="compositionally biased region" description="Acidic residues" evidence="1">
    <location>
        <begin position="578"/>
        <end position="588"/>
    </location>
</feature>
<feature type="region of interest" description="Disordered" evidence="1">
    <location>
        <begin position="330"/>
        <end position="350"/>
    </location>
</feature>
<feature type="compositionally biased region" description="Basic and acidic residues" evidence="1">
    <location>
        <begin position="568"/>
        <end position="577"/>
    </location>
</feature>
<name>A0A8B9HHX2_ASTMX</name>
<dbReference type="Proteomes" id="UP000694621">
    <property type="component" value="Unplaced"/>
</dbReference>
<evidence type="ECO:0000313" key="3">
    <source>
        <dbReference type="Ensembl" id="ENSAMXP00005010105.1"/>
    </source>
</evidence>
<feature type="region of interest" description="Disordered" evidence="1">
    <location>
        <begin position="120"/>
        <end position="160"/>
    </location>
</feature>
<evidence type="ECO:0000256" key="2">
    <source>
        <dbReference type="SAM" id="SignalP"/>
    </source>
</evidence>
<feature type="compositionally biased region" description="Polar residues" evidence="1">
    <location>
        <begin position="594"/>
        <end position="609"/>
    </location>
</feature>
<keyword evidence="2" id="KW-0732">Signal</keyword>
<dbReference type="PANTHER" id="PTHR15119">
    <property type="entry name" value="SECRETOGRANIN II"/>
    <property type="match status" value="1"/>
</dbReference>
<feature type="compositionally biased region" description="Basic and acidic residues" evidence="1">
    <location>
        <begin position="258"/>
        <end position="272"/>
    </location>
</feature>
<evidence type="ECO:0000313" key="4">
    <source>
        <dbReference type="Proteomes" id="UP000694621"/>
    </source>
</evidence>
<dbReference type="PANTHER" id="PTHR15119:SF0">
    <property type="entry name" value="SECRETOGRANIN-2"/>
    <property type="match status" value="1"/>
</dbReference>
<organism evidence="3 4">
    <name type="scientific">Astyanax mexicanus</name>
    <name type="common">Blind cave fish</name>
    <name type="synonym">Astyanax fasciatus mexicanus</name>
    <dbReference type="NCBI Taxonomy" id="7994"/>
    <lineage>
        <taxon>Eukaryota</taxon>
        <taxon>Metazoa</taxon>
        <taxon>Chordata</taxon>
        <taxon>Craniata</taxon>
        <taxon>Vertebrata</taxon>
        <taxon>Euteleostomi</taxon>
        <taxon>Actinopterygii</taxon>
        <taxon>Neopterygii</taxon>
        <taxon>Teleostei</taxon>
        <taxon>Ostariophysi</taxon>
        <taxon>Characiformes</taxon>
        <taxon>Characoidei</taxon>
        <taxon>Acestrorhamphidae</taxon>
        <taxon>Acestrorhamphinae</taxon>
        <taxon>Astyanax</taxon>
    </lineage>
</organism>
<feature type="chain" id="PRO_5034039963" evidence="2">
    <location>
        <begin position="30"/>
        <end position="626"/>
    </location>
</feature>
<evidence type="ECO:0000256" key="1">
    <source>
        <dbReference type="SAM" id="MobiDB-lite"/>
    </source>
</evidence>
<feature type="compositionally biased region" description="Acidic residues" evidence="1">
    <location>
        <begin position="293"/>
        <end position="305"/>
    </location>
</feature>
<feature type="signal peptide" evidence="2">
    <location>
        <begin position="1"/>
        <end position="29"/>
    </location>
</feature>
<dbReference type="InterPro" id="IPR038858">
    <property type="entry name" value="ScgII"/>
</dbReference>
<reference evidence="3" key="1">
    <citation type="submission" date="2025-08" db="UniProtKB">
        <authorList>
            <consortium name="Ensembl"/>
        </authorList>
    </citation>
    <scope>IDENTIFICATION</scope>
</reference>
<feature type="region of interest" description="Disordered" evidence="1">
    <location>
        <begin position="210"/>
        <end position="307"/>
    </location>
</feature>
<feature type="compositionally biased region" description="Acidic residues" evidence="1">
    <location>
        <begin position="248"/>
        <end position="257"/>
    </location>
</feature>